<protein>
    <recommendedName>
        <fullName evidence="4">DNA-directed RNA polymerase II subunit RPB1</fullName>
        <ecNumber evidence="3">2.7.7.6</ecNumber>
    </recommendedName>
    <alternativeName>
        <fullName evidence="14">DNA-directed RNA polymerase II subunit rpb1</fullName>
    </alternativeName>
</protein>
<dbReference type="Pfam" id="PF04997">
    <property type="entry name" value="RNA_pol_Rpb1_1"/>
    <property type="match status" value="1"/>
</dbReference>
<dbReference type="InterPro" id="IPR001251">
    <property type="entry name" value="CRAL-TRIO_dom"/>
</dbReference>
<accession>A0A540LH14</accession>
<evidence type="ECO:0000256" key="10">
    <source>
        <dbReference type="ARBA" id="ARBA00022842"/>
    </source>
</evidence>
<evidence type="ECO:0000313" key="17">
    <source>
        <dbReference type="Proteomes" id="UP000315295"/>
    </source>
</evidence>
<evidence type="ECO:0000256" key="14">
    <source>
        <dbReference type="ARBA" id="ARBA00073930"/>
    </source>
</evidence>
<gene>
    <name evidence="16" type="ORF">C1H46_028683</name>
</gene>
<comment type="catalytic activity">
    <reaction evidence="13">
        <text>RNA(n) + a ribonucleoside 5'-triphosphate = RNA(n+1) + diphosphate</text>
        <dbReference type="Rhea" id="RHEA:21248"/>
        <dbReference type="Rhea" id="RHEA-COMP:14527"/>
        <dbReference type="Rhea" id="RHEA-COMP:17342"/>
        <dbReference type="ChEBI" id="CHEBI:33019"/>
        <dbReference type="ChEBI" id="CHEBI:61557"/>
        <dbReference type="ChEBI" id="CHEBI:140395"/>
        <dbReference type="EC" id="2.7.7.6"/>
    </reaction>
</comment>
<comment type="caution">
    <text evidence="16">The sequence shown here is derived from an EMBL/GenBank/DDBJ whole genome shotgun (WGS) entry which is preliminary data.</text>
</comment>
<keyword evidence="8" id="KW-0479">Metal-binding</keyword>
<dbReference type="GO" id="GO:0003677">
    <property type="term" value="F:DNA binding"/>
    <property type="evidence" value="ECO:0007669"/>
    <property type="project" value="UniProtKB-KW"/>
</dbReference>
<evidence type="ECO:0000256" key="11">
    <source>
        <dbReference type="ARBA" id="ARBA00023125"/>
    </source>
</evidence>
<evidence type="ECO:0000256" key="13">
    <source>
        <dbReference type="ARBA" id="ARBA00048552"/>
    </source>
</evidence>
<keyword evidence="12" id="KW-0804">Transcription</keyword>
<dbReference type="FunFam" id="4.10.860.120:FF:000003">
    <property type="entry name" value="DNA-directed RNA polymerase subunit"/>
    <property type="match status" value="1"/>
</dbReference>
<organism evidence="16 17">
    <name type="scientific">Malus baccata</name>
    <name type="common">Siberian crab apple</name>
    <name type="synonym">Pyrus baccata</name>
    <dbReference type="NCBI Taxonomy" id="106549"/>
    <lineage>
        <taxon>Eukaryota</taxon>
        <taxon>Viridiplantae</taxon>
        <taxon>Streptophyta</taxon>
        <taxon>Embryophyta</taxon>
        <taxon>Tracheophyta</taxon>
        <taxon>Spermatophyta</taxon>
        <taxon>Magnoliopsida</taxon>
        <taxon>eudicotyledons</taxon>
        <taxon>Gunneridae</taxon>
        <taxon>Pentapetalae</taxon>
        <taxon>rosids</taxon>
        <taxon>fabids</taxon>
        <taxon>Rosales</taxon>
        <taxon>Rosaceae</taxon>
        <taxon>Amygdaloideae</taxon>
        <taxon>Maleae</taxon>
        <taxon>Malus</taxon>
    </lineage>
</organism>
<dbReference type="AlphaFoldDB" id="A0A540LH14"/>
<dbReference type="Gene3D" id="3.40.525.10">
    <property type="entry name" value="CRAL-TRIO lipid binding domain"/>
    <property type="match status" value="1"/>
</dbReference>
<evidence type="ECO:0000256" key="12">
    <source>
        <dbReference type="ARBA" id="ARBA00023163"/>
    </source>
</evidence>
<evidence type="ECO:0000256" key="5">
    <source>
        <dbReference type="ARBA" id="ARBA00022478"/>
    </source>
</evidence>
<dbReference type="GO" id="GO:0003899">
    <property type="term" value="F:DNA-directed RNA polymerase activity"/>
    <property type="evidence" value="ECO:0007669"/>
    <property type="project" value="UniProtKB-EC"/>
</dbReference>
<keyword evidence="7" id="KW-0548">Nucleotidyltransferase</keyword>
<keyword evidence="10" id="KW-0460">Magnesium</keyword>
<comment type="subcellular location">
    <subcellularLocation>
        <location evidence="1">Nucleus</location>
    </subcellularLocation>
</comment>
<dbReference type="Gene3D" id="4.10.860.120">
    <property type="entry name" value="RNA polymerase II, clamp domain"/>
    <property type="match status" value="1"/>
</dbReference>
<evidence type="ECO:0000256" key="2">
    <source>
        <dbReference type="ARBA" id="ARBA00006460"/>
    </source>
</evidence>
<keyword evidence="6" id="KW-0808">Transferase</keyword>
<dbReference type="SMART" id="SM00516">
    <property type="entry name" value="SEC14"/>
    <property type="match status" value="1"/>
</dbReference>
<dbReference type="PANTHER" id="PTHR48411:SF1">
    <property type="entry name" value="OS01G0948300 PROTEIN"/>
    <property type="match status" value="1"/>
</dbReference>
<evidence type="ECO:0000256" key="9">
    <source>
        <dbReference type="ARBA" id="ARBA00022833"/>
    </source>
</evidence>
<evidence type="ECO:0000256" key="8">
    <source>
        <dbReference type="ARBA" id="ARBA00022723"/>
    </source>
</evidence>
<dbReference type="EMBL" id="VIEB01000587">
    <property type="protein sequence ID" value="TQD85767.1"/>
    <property type="molecule type" value="Genomic_DNA"/>
</dbReference>
<proteinExistence type="inferred from homology"/>
<dbReference type="SUPFAM" id="SSF64484">
    <property type="entry name" value="beta and beta-prime subunits of DNA dependent RNA-polymerase"/>
    <property type="match status" value="1"/>
</dbReference>
<dbReference type="GO" id="GO:0046872">
    <property type="term" value="F:metal ion binding"/>
    <property type="evidence" value="ECO:0007669"/>
    <property type="project" value="UniProtKB-KW"/>
</dbReference>
<dbReference type="PANTHER" id="PTHR48411">
    <property type="entry name" value="OS01G0948300 PROTEIN"/>
    <property type="match status" value="1"/>
</dbReference>
<evidence type="ECO:0000256" key="6">
    <source>
        <dbReference type="ARBA" id="ARBA00022679"/>
    </source>
</evidence>
<reference evidence="16 17" key="1">
    <citation type="journal article" date="2019" name="G3 (Bethesda)">
        <title>Sequencing of a Wild Apple (Malus baccata) Genome Unravels the Differences Between Cultivated and Wild Apple Species Regarding Disease Resistance and Cold Tolerance.</title>
        <authorList>
            <person name="Chen X."/>
        </authorList>
    </citation>
    <scope>NUCLEOTIDE SEQUENCE [LARGE SCALE GENOMIC DNA]</scope>
    <source>
        <strain evidence="17">cv. Shandingzi</strain>
        <tissue evidence="16">Leaves</tissue>
    </source>
</reference>
<dbReference type="InterPro" id="IPR036865">
    <property type="entry name" value="CRAL-TRIO_dom_sf"/>
</dbReference>
<dbReference type="GO" id="GO:0000428">
    <property type="term" value="C:DNA-directed RNA polymerase complex"/>
    <property type="evidence" value="ECO:0007669"/>
    <property type="project" value="UniProtKB-KW"/>
</dbReference>
<sequence>MDIRFPYSPAEVAKVKCVQFGILSPDEIRQMSVVEIEHSETMLGGKPKTAGLSDPRLGTIDRKLKCETCTANMAECPGHFGHLELAKPMFHIGFMKIVLSVMRCVCFNCSKILVDEDDHKFKQAMRIKNPKSRLKKILDACKNKTKCEGGDEIDVQGQDTEEPKEMHTQISDSEQQELIEKLDIFRIRGRDKRGRTVLRIIGKFFPARIVSVDALRKYLEERIFPEIEKKPFAVLYVHTGTQRCENFPGISAVRSIYDAIPIGVRRNLEAVYFLHPGLQARLFFATFGRFFFTDGVYGKLRYVSRLDYLWEHVRRSEIEVPDFVYDHDEDLEHRPMMDYGLESDHPRVYDAPAVDSPVSTYSMRCIS</sequence>
<feature type="domain" description="CRAL-TRIO" evidence="15">
    <location>
        <begin position="178"/>
        <end position="327"/>
    </location>
</feature>
<dbReference type="Pfam" id="PF13716">
    <property type="entry name" value="CRAL_TRIO_2"/>
    <property type="match status" value="1"/>
</dbReference>
<keyword evidence="5" id="KW-0240">DNA-directed RNA polymerase</keyword>
<keyword evidence="17" id="KW-1185">Reference proteome</keyword>
<dbReference type="InterPro" id="IPR007080">
    <property type="entry name" value="RNA_pol_Rpb1_1"/>
</dbReference>
<dbReference type="GO" id="GO:0006351">
    <property type="term" value="P:DNA-templated transcription"/>
    <property type="evidence" value="ECO:0007669"/>
    <property type="project" value="InterPro"/>
</dbReference>
<keyword evidence="9" id="KW-0862">Zinc</keyword>
<evidence type="ECO:0000256" key="1">
    <source>
        <dbReference type="ARBA" id="ARBA00004123"/>
    </source>
</evidence>
<evidence type="ECO:0000256" key="4">
    <source>
        <dbReference type="ARBA" id="ARBA00016625"/>
    </source>
</evidence>
<evidence type="ECO:0000256" key="7">
    <source>
        <dbReference type="ARBA" id="ARBA00022695"/>
    </source>
</evidence>
<keyword evidence="11" id="KW-0238">DNA-binding</keyword>
<dbReference type="EC" id="2.7.7.6" evidence="3"/>
<dbReference type="GO" id="GO:0005634">
    <property type="term" value="C:nucleus"/>
    <property type="evidence" value="ECO:0007669"/>
    <property type="project" value="UniProtKB-SubCell"/>
</dbReference>
<dbReference type="STRING" id="106549.A0A540LH14"/>
<evidence type="ECO:0000256" key="3">
    <source>
        <dbReference type="ARBA" id="ARBA00012418"/>
    </source>
</evidence>
<comment type="similarity">
    <text evidence="2">Belongs to the RNA polymerase beta' chain family.</text>
</comment>
<dbReference type="Proteomes" id="UP000315295">
    <property type="component" value="Unassembled WGS sequence"/>
</dbReference>
<evidence type="ECO:0000313" key="16">
    <source>
        <dbReference type="EMBL" id="TQD85767.1"/>
    </source>
</evidence>
<evidence type="ECO:0000259" key="15">
    <source>
        <dbReference type="SMART" id="SM00516"/>
    </source>
</evidence>
<dbReference type="InterPro" id="IPR044893">
    <property type="entry name" value="RNA_pol_Rpb1_clamp_domain"/>
</dbReference>
<name>A0A540LH14_MALBA</name>